<reference evidence="1 2" key="1">
    <citation type="journal article" date="2019" name="Emerg. Microbes Infect.">
        <title>Comprehensive subspecies identification of 175 nontuberculous mycobacteria species based on 7547 genomic profiles.</title>
        <authorList>
            <person name="Matsumoto Y."/>
            <person name="Kinjo T."/>
            <person name="Motooka D."/>
            <person name="Nabeya D."/>
            <person name="Jung N."/>
            <person name="Uechi K."/>
            <person name="Horii T."/>
            <person name="Iida T."/>
            <person name="Fujita J."/>
            <person name="Nakamura S."/>
        </authorList>
    </citation>
    <scope>NUCLEOTIDE SEQUENCE [LARGE SCALE GENOMIC DNA]</scope>
    <source>
        <strain evidence="1 2">JCM 13323</strain>
    </source>
</reference>
<organism evidence="1 2">
    <name type="scientific">Mycolicibacterium psychrotolerans</name>
    <dbReference type="NCBI Taxonomy" id="216929"/>
    <lineage>
        <taxon>Bacteria</taxon>
        <taxon>Bacillati</taxon>
        <taxon>Actinomycetota</taxon>
        <taxon>Actinomycetes</taxon>
        <taxon>Mycobacteriales</taxon>
        <taxon>Mycobacteriaceae</taxon>
        <taxon>Mycolicibacterium</taxon>
    </lineage>
</organism>
<name>A0A7I7MDP2_9MYCO</name>
<keyword evidence="2" id="KW-1185">Reference proteome</keyword>
<dbReference type="KEGG" id="mpsc:MPSYJ_34130"/>
<dbReference type="EMBL" id="AP022574">
    <property type="protein sequence ID" value="BBX69952.1"/>
    <property type="molecule type" value="Genomic_DNA"/>
</dbReference>
<gene>
    <name evidence="1" type="ORF">MPSYJ_34130</name>
</gene>
<dbReference type="AlphaFoldDB" id="A0A7I7MDP2"/>
<evidence type="ECO:0000313" key="1">
    <source>
        <dbReference type="EMBL" id="BBX69952.1"/>
    </source>
</evidence>
<accession>A0A7I7MDP2</accession>
<dbReference type="RefSeq" id="WP_163723322.1">
    <property type="nucleotide sequence ID" value="NZ_AP022574.1"/>
</dbReference>
<proteinExistence type="predicted"/>
<protein>
    <submittedName>
        <fullName evidence="1">Uncharacterized protein</fullName>
    </submittedName>
</protein>
<evidence type="ECO:0000313" key="2">
    <source>
        <dbReference type="Proteomes" id="UP000466514"/>
    </source>
</evidence>
<sequence length="79" mass="8437">MTEMRIDIECLELRGLPTSYRETLPPLLEQHLDALARGGTPESAAGGGVAIVADRVAREVWHSVQHSMRPPMAGTGGAT</sequence>
<dbReference type="Proteomes" id="UP000466514">
    <property type="component" value="Chromosome"/>
</dbReference>